<feature type="transmembrane region" description="Helical" evidence="1">
    <location>
        <begin position="190"/>
        <end position="208"/>
    </location>
</feature>
<dbReference type="AlphaFoldDB" id="A0A931GS95"/>
<evidence type="ECO:0000256" key="1">
    <source>
        <dbReference type="SAM" id="Phobius"/>
    </source>
</evidence>
<keyword evidence="2" id="KW-0732">Signal</keyword>
<evidence type="ECO:0000313" key="5">
    <source>
        <dbReference type="EMBL" id="MBG6122818.1"/>
    </source>
</evidence>
<dbReference type="EMBL" id="JADOUE010000001">
    <property type="protein sequence ID" value="MBG6122818.1"/>
    <property type="molecule type" value="Genomic_DNA"/>
</dbReference>
<sequence>MKFPSLSMLGSVALHAPLIAAEVLTDLTPGLRLAGVRRLPSNMAAGIVGAEAAAWSAVSPSLLPHPWWVTAANVGICQTAGHTVGTTVANVVDAVQGQLGVRPPSKWRHRLYMGTQITMSLATVGAYVSAARRRPEQAQLIDDSERASGLTYLGGIAAGSMGYGALLLIGEGIQIFADTFNKELRRWMPSYASWPLVVAGLGALGFLLGDKVVVRRILTNAYKNAEELNKEFLPGAPRPVEPQRSGSHASLERWRFLGRQGRAVVAGGPRARDIAAVMGPAPSPGGAAGASSAPSLFDGAAIKEPIRVFIGLKDRTPEEQAEKVLRELDRTDAWSRKAIAVLSSAGTGWISDYHTSGLEFLLRGDTAIAAMQYSFMPSAFSYASDREAPTRSASVLLAAIQERLDAMPADKRPRLYVGGESLGAYGISDSFDSPKAMLERIDGAVFTGTPGFTQAHSILTQSRDKGSPERVPVVDGGRHVRFAAHEDHLRHTFDGSDYANDWEFPRVVFAQHASDPVVWWDWPLLFRRPDWLREPGSRRVPAPDAQHLDVLHSMYWMPFVTWWQVGVDQLSSLEPEGGHGHQYWRETVAYWNAVLDAGATEEQIDAIYEWIHADSTKIRATNITDPSR</sequence>
<name>A0A931GS95_9CORY</name>
<dbReference type="InterPro" id="IPR027787">
    <property type="entry name" value="Alpha/beta-hydrolase_catalytic"/>
</dbReference>
<feature type="domain" description="Alpha/beta-hydrolase catalytic" evidence="3">
    <location>
        <begin position="306"/>
        <end position="604"/>
    </location>
</feature>
<feature type="chain" id="PRO_5039115948" evidence="2">
    <location>
        <begin position="21"/>
        <end position="628"/>
    </location>
</feature>
<keyword evidence="1" id="KW-0472">Membrane</keyword>
<dbReference type="Proteomes" id="UP000658613">
    <property type="component" value="Unassembled WGS sequence"/>
</dbReference>
<protein>
    <submittedName>
        <fullName evidence="5">Membrane protein</fullName>
    </submittedName>
</protein>
<dbReference type="RefSeq" id="WP_196825145.1">
    <property type="nucleotide sequence ID" value="NZ_CP046980.1"/>
</dbReference>
<reference evidence="5" key="1">
    <citation type="submission" date="2020-11" db="EMBL/GenBank/DDBJ databases">
        <title>Sequencing the genomes of 1000 actinobacteria strains.</title>
        <authorList>
            <person name="Klenk H.-P."/>
        </authorList>
    </citation>
    <scope>NUCLEOTIDE SEQUENCE</scope>
    <source>
        <strain evidence="5">DSM 45632</strain>
    </source>
</reference>
<dbReference type="Pfam" id="PF10081">
    <property type="entry name" value="Abhydrolase_9"/>
    <property type="match status" value="1"/>
</dbReference>
<dbReference type="InterPro" id="IPR027788">
    <property type="entry name" value="Alpha/beta-hydrolase_N_dom"/>
</dbReference>
<keyword evidence="1" id="KW-0812">Transmembrane</keyword>
<evidence type="ECO:0000259" key="3">
    <source>
        <dbReference type="Pfam" id="PF10081"/>
    </source>
</evidence>
<feature type="signal peptide" evidence="2">
    <location>
        <begin position="1"/>
        <end position="20"/>
    </location>
</feature>
<gene>
    <name evidence="5" type="ORF">IW254_001787</name>
</gene>
<feature type="transmembrane region" description="Helical" evidence="1">
    <location>
        <begin position="150"/>
        <end position="170"/>
    </location>
</feature>
<evidence type="ECO:0000256" key="2">
    <source>
        <dbReference type="SAM" id="SignalP"/>
    </source>
</evidence>
<feature type="domain" description="Alpha/beta-hydrolase N-terminal" evidence="4">
    <location>
        <begin position="59"/>
        <end position="269"/>
    </location>
</feature>
<evidence type="ECO:0000259" key="4">
    <source>
        <dbReference type="Pfam" id="PF15420"/>
    </source>
</evidence>
<evidence type="ECO:0000313" key="6">
    <source>
        <dbReference type="Proteomes" id="UP000658613"/>
    </source>
</evidence>
<accession>A0A931GS95</accession>
<proteinExistence type="predicted"/>
<comment type="caution">
    <text evidence="5">The sequence shown here is derived from an EMBL/GenBank/DDBJ whole genome shotgun (WGS) entry which is preliminary data.</text>
</comment>
<keyword evidence="1" id="KW-1133">Transmembrane helix</keyword>
<organism evidence="5 6">
    <name type="scientific">Corynebacterium aquatimens</name>
    <dbReference type="NCBI Taxonomy" id="1190508"/>
    <lineage>
        <taxon>Bacteria</taxon>
        <taxon>Bacillati</taxon>
        <taxon>Actinomycetota</taxon>
        <taxon>Actinomycetes</taxon>
        <taxon>Mycobacteriales</taxon>
        <taxon>Corynebacteriaceae</taxon>
        <taxon>Corynebacterium</taxon>
    </lineage>
</organism>
<dbReference type="Pfam" id="PF15420">
    <property type="entry name" value="Abhydrolase_9_N"/>
    <property type="match status" value="1"/>
</dbReference>
<keyword evidence="6" id="KW-1185">Reference proteome</keyword>